<organism evidence="3 4">
    <name type="scientific">Actinomadura livida</name>
    <dbReference type="NCBI Taxonomy" id="79909"/>
    <lineage>
        <taxon>Bacteria</taxon>
        <taxon>Bacillati</taxon>
        <taxon>Actinomycetota</taxon>
        <taxon>Actinomycetes</taxon>
        <taxon>Streptosporangiales</taxon>
        <taxon>Thermomonosporaceae</taxon>
        <taxon>Actinomadura</taxon>
    </lineage>
</organism>
<dbReference type="EMBL" id="BAAAHD010000043">
    <property type="protein sequence ID" value="GAA0577200.1"/>
    <property type="molecule type" value="Genomic_DNA"/>
</dbReference>
<evidence type="ECO:0000256" key="2">
    <source>
        <dbReference type="SAM" id="SignalP"/>
    </source>
</evidence>
<name>A0ABN1EYM6_9ACTN</name>
<protein>
    <submittedName>
        <fullName evidence="3">Uncharacterized protein</fullName>
    </submittedName>
</protein>
<feature type="region of interest" description="Disordered" evidence="1">
    <location>
        <begin position="1"/>
        <end position="25"/>
    </location>
</feature>
<keyword evidence="2" id="KW-0732">Signal</keyword>
<sequence>MTTAASASSRILAASPASAADSSSPNWCRSIGIVLIGPPVYQNAILGCGRARPGRRGPAAAARLRRGSAFGRFLQHTEDPKEDH</sequence>
<feature type="chain" id="PRO_5046492765" evidence="2">
    <location>
        <begin position="20"/>
        <end position="84"/>
    </location>
</feature>
<proteinExistence type="predicted"/>
<feature type="compositionally biased region" description="Low complexity" evidence="1">
    <location>
        <begin position="1"/>
        <end position="24"/>
    </location>
</feature>
<accession>A0ABN1EYM6</accession>
<evidence type="ECO:0000313" key="4">
    <source>
        <dbReference type="Proteomes" id="UP001501427"/>
    </source>
</evidence>
<reference evidence="3 4" key="1">
    <citation type="journal article" date="2019" name="Int. J. Syst. Evol. Microbiol.">
        <title>The Global Catalogue of Microorganisms (GCM) 10K type strain sequencing project: providing services to taxonomists for standard genome sequencing and annotation.</title>
        <authorList>
            <consortium name="The Broad Institute Genomics Platform"/>
            <consortium name="The Broad Institute Genome Sequencing Center for Infectious Disease"/>
            <person name="Wu L."/>
            <person name="Ma J."/>
        </authorList>
    </citation>
    <scope>NUCLEOTIDE SEQUENCE [LARGE SCALE GENOMIC DNA]</scope>
    <source>
        <strain evidence="3 4">JCM 10667</strain>
    </source>
</reference>
<feature type="signal peptide" evidence="2">
    <location>
        <begin position="1"/>
        <end position="19"/>
    </location>
</feature>
<dbReference type="Proteomes" id="UP001501427">
    <property type="component" value="Unassembled WGS sequence"/>
</dbReference>
<evidence type="ECO:0000256" key="1">
    <source>
        <dbReference type="SAM" id="MobiDB-lite"/>
    </source>
</evidence>
<gene>
    <name evidence="3" type="ORF">GCM10009546_44570</name>
</gene>
<comment type="caution">
    <text evidence="3">The sequence shown here is derived from an EMBL/GenBank/DDBJ whole genome shotgun (WGS) entry which is preliminary data.</text>
</comment>
<keyword evidence="4" id="KW-1185">Reference proteome</keyword>
<evidence type="ECO:0000313" key="3">
    <source>
        <dbReference type="EMBL" id="GAA0577200.1"/>
    </source>
</evidence>